<gene>
    <name evidence="5" type="primary">LOC112694282</name>
</gene>
<dbReference type="PANTHER" id="PTHR23412">
    <property type="entry name" value="STEREOCILIN RELATED"/>
    <property type="match status" value="1"/>
</dbReference>
<dbReference type="InterPro" id="IPR026664">
    <property type="entry name" value="Stereocilin-rel"/>
</dbReference>
<dbReference type="GO" id="GO:0009986">
    <property type="term" value="C:cell surface"/>
    <property type="evidence" value="ECO:0007669"/>
    <property type="project" value="TreeGrafter"/>
</dbReference>
<protein>
    <submittedName>
        <fullName evidence="5">Otoancorin-like</fullName>
    </submittedName>
</protein>
<evidence type="ECO:0000256" key="3">
    <source>
        <dbReference type="SAM" id="Phobius"/>
    </source>
</evidence>
<name>A0A8B8GS91_9HEMI</name>
<proteinExistence type="predicted"/>
<keyword evidence="4" id="KW-1185">Reference proteome</keyword>
<keyword evidence="2" id="KW-0325">Glycoprotein</keyword>
<keyword evidence="3" id="KW-0812">Transmembrane</keyword>
<sequence length="348" mass="38368">MINSEFDLRESVHHELMTIKMHKNAAERLSCDESLLAKKGKFSRADISDLISVVNESQIKKCLVVLGKNQLEQEIAELLWNDLVKVYKTADDIPEDKLQSLGWIAMGIPARDFMNLSLTDIETIAAFGQWRNFSREQLTSLKQAIDYQWSYKGPSDLSSYDLSALGHVLCAFNTTQLAAIQPIAFKEAATDISNLINCPKEVIRQLATLATSSEAFGDPSEWTAIQVALIGCVIAGLDSVQQIHAEAFEGLSASSMKCLPSHTLQAISADQLSHLSLSAVNALTPAQRSSLDLEQTKAIQGTVKTFGSVLRSGSSFVRANHWSIYAAMVVHFGWSTILLFVHQSRPRQ</sequence>
<dbReference type="Proteomes" id="UP000694846">
    <property type="component" value="Unplaced"/>
</dbReference>
<keyword evidence="3" id="KW-1133">Transmembrane helix</keyword>
<reference evidence="5" key="1">
    <citation type="submission" date="2025-08" db="UniProtKB">
        <authorList>
            <consortium name="RefSeq"/>
        </authorList>
    </citation>
    <scope>IDENTIFICATION</scope>
    <source>
        <tissue evidence="5">Whole body</tissue>
    </source>
</reference>
<dbReference type="PANTHER" id="PTHR23412:SF17">
    <property type="entry name" value="OTOANCORIN"/>
    <property type="match status" value="1"/>
</dbReference>
<keyword evidence="3" id="KW-0472">Membrane</keyword>
<evidence type="ECO:0000256" key="2">
    <source>
        <dbReference type="ARBA" id="ARBA00023180"/>
    </source>
</evidence>
<dbReference type="RefSeq" id="XP_025425491.1">
    <property type="nucleotide sequence ID" value="XM_025569706.1"/>
</dbReference>
<organism evidence="4 5">
    <name type="scientific">Sipha flava</name>
    <name type="common">yellow sugarcane aphid</name>
    <dbReference type="NCBI Taxonomy" id="143950"/>
    <lineage>
        <taxon>Eukaryota</taxon>
        <taxon>Metazoa</taxon>
        <taxon>Ecdysozoa</taxon>
        <taxon>Arthropoda</taxon>
        <taxon>Hexapoda</taxon>
        <taxon>Insecta</taxon>
        <taxon>Pterygota</taxon>
        <taxon>Neoptera</taxon>
        <taxon>Paraneoptera</taxon>
        <taxon>Hemiptera</taxon>
        <taxon>Sternorrhyncha</taxon>
        <taxon>Aphidomorpha</taxon>
        <taxon>Aphidoidea</taxon>
        <taxon>Aphididae</taxon>
        <taxon>Sipha</taxon>
    </lineage>
</organism>
<dbReference type="GO" id="GO:0007160">
    <property type="term" value="P:cell-matrix adhesion"/>
    <property type="evidence" value="ECO:0007669"/>
    <property type="project" value="TreeGrafter"/>
</dbReference>
<keyword evidence="1" id="KW-0732">Signal</keyword>
<evidence type="ECO:0000256" key="1">
    <source>
        <dbReference type="ARBA" id="ARBA00022729"/>
    </source>
</evidence>
<evidence type="ECO:0000313" key="5">
    <source>
        <dbReference type="RefSeq" id="XP_025425491.1"/>
    </source>
</evidence>
<dbReference type="OrthoDB" id="8195838at2759"/>
<dbReference type="GeneID" id="112694282"/>
<dbReference type="AlphaFoldDB" id="A0A8B8GS91"/>
<feature type="transmembrane region" description="Helical" evidence="3">
    <location>
        <begin position="322"/>
        <end position="341"/>
    </location>
</feature>
<evidence type="ECO:0000313" key="4">
    <source>
        <dbReference type="Proteomes" id="UP000694846"/>
    </source>
</evidence>
<accession>A0A8B8GS91</accession>